<feature type="domain" description="HTH tetR-type" evidence="5">
    <location>
        <begin position="9"/>
        <end position="69"/>
    </location>
</feature>
<evidence type="ECO:0000259" key="5">
    <source>
        <dbReference type="PROSITE" id="PS50977"/>
    </source>
</evidence>
<dbReference type="PROSITE" id="PS01081">
    <property type="entry name" value="HTH_TETR_1"/>
    <property type="match status" value="1"/>
</dbReference>
<dbReference type="Gene3D" id="1.10.357.10">
    <property type="entry name" value="Tetracycline Repressor, domain 2"/>
    <property type="match status" value="1"/>
</dbReference>
<dbReference type="PRINTS" id="PR00455">
    <property type="entry name" value="HTHTETR"/>
</dbReference>
<dbReference type="EMBL" id="CP108021">
    <property type="protein sequence ID" value="WUM19495.1"/>
    <property type="molecule type" value="Genomic_DNA"/>
</dbReference>
<keyword evidence="2 4" id="KW-0238">DNA-binding</keyword>
<dbReference type="InterPro" id="IPR050109">
    <property type="entry name" value="HTH-type_TetR-like_transc_reg"/>
</dbReference>
<dbReference type="RefSeq" id="WP_328856992.1">
    <property type="nucleotide sequence ID" value="NZ_CP108021.1"/>
</dbReference>
<dbReference type="KEGG" id="whr:OG579_17580"/>
<proteinExistence type="predicted"/>
<gene>
    <name evidence="6" type="ORF">OG579_17580</name>
</gene>
<name>A0AAU4K0A7_9NOCA</name>
<keyword evidence="3" id="KW-0804">Transcription</keyword>
<protein>
    <submittedName>
        <fullName evidence="6">TetR family transcriptional regulator</fullName>
    </submittedName>
</protein>
<dbReference type="Pfam" id="PF00440">
    <property type="entry name" value="TetR_N"/>
    <property type="match status" value="1"/>
</dbReference>
<evidence type="ECO:0000256" key="3">
    <source>
        <dbReference type="ARBA" id="ARBA00023163"/>
    </source>
</evidence>
<evidence type="ECO:0000256" key="1">
    <source>
        <dbReference type="ARBA" id="ARBA00023015"/>
    </source>
</evidence>
<dbReference type="Gene3D" id="1.10.10.60">
    <property type="entry name" value="Homeodomain-like"/>
    <property type="match status" value="1"/>
</dbReference>
<reference evidence="6 7" key="1">
    <citation type="submission" date="2022-10" db="EMBL/GenBank/DDBJ databases">
        <title>The complete genomes of actinobacterial strains from the NBC collection.</title>
        <authorList>
            <person name="Joergensen T.S."/>
            <person name="Alvarez Arevalo M."/>
            <person name="Sterndorff E.B."/>
            <person name="Faurdal D."/>
            <person name="Vuksanovic O."/>
            <person name="Mourched A.-S."/>
            <person name="Charusanti P."/>
            <person name="Shaw S."/>
            <person name="Blin K."/>
            <person name="Weber T."/>
        </authorList>
    </citation>
    <scope>NUCLEOTIDE SEQUENCE [LARGE SCALE GENOMIC DNA]</scope>
    <source>
        <strain evidence="6 7">NBC_00319</strain>
    </source>
</reference>
<dbReference type="InterPro" id="IPR001647">
    <property type="entry name" value="HTH_TetR"/>
</dbReference>
<accession>A0AAU4K0A7</accession>
<feature type="DNA-binding region" description="H-T-H motif" evidence="4">
    <location>
        <begin position="32"/>
        <end position="51"/>
    </location>
</feature>
<evidence type="ECO:0000256" key="2">
    <source>
        <dbReference type="ARBA" id="ARBA00023125"/>
    </source>
</evidence>
<evidence type="ECO:0000313" key="7">
    <source>
        <dbReference type="Proteomes" id="UP001432128"/>
    </source>
</evidence>
<dbReference type="Proteomes" id="UP001432128">
    <property type="component" value="Chromosome"/>
</dbReference>
<keyword evidence="7" id="KW-1185">Reference proteome</keyword>
<dbReference type="GO" id="GO:0000976">
    <property type="term" value="F:transcription cis-regulatory region binding"/>
    <property type="evidence" value="ECO:0007669"/>
    <property type="project" value="TreeGrafter"/>
</dbReference>
<evidence type="ECO:0000313" key="6">
    <source>
        <dbReference type="EMBL" id="WUM19495.1"/>
    </source>
</evidence>
<dbReference type="InterPro" id="IPR023772">
    <property type="entry name" value="DNA-bd_HTH_TetR-type_CS"/>
</dbReference>
<dbReference type="PROSITE" id="PS50977">
    <property type="entry name" value="HTH_TETR_2"/>
    <property type="match status" value="1"/>
</dbReference>
<dbReference type="GO" id="GO:0003700">
    <property type="term" value="F:DNA-binding transcription factor activity"/>
    <property type="evidence" value="ECO:0007669"/>
    <property type="project" value="TreeGrafter"/>
</dbReference>
<dbReference type="PANTHER" id="PTHR30055:SF234">
    <property type="entry name" value="HTH-TYPE TRANSCRIPTIONAL REGULATOR BETI"/>
    <property type="match status" value="1"/>
</dbReference>
<dbReference type="SUPFAM" id="SSF46689">
    <property type="entry name" value="Homeodomain-like"/>
    <property type="match status" value="1"/>
</dbReference>
<organism evidence="6 7">
    <name type="scientific">Williamsia herbipolensis</name>
    <dbReference type="NCBI Taxonomy" id="1603258"/>
    <lineage>
        <taxon>Bacteria</taxon>
        <taxon>Bacillati</taxon>
        <taxon>Actinomycetota</taxon>
        <taxon>Actinomycetes</taxon>
        <taxon>Mycobacteriales</taxon>
        <taxon>Nocardiaceae</taxon>
        <taxon>Williamsia</taxon>
    </lineage>
</organism>
<dbReference type="InterPro" id="IPR009057">
    <property type="entry name" value="Homeodomain-like_sf"/>
</dbReference>
<dbReference type="AlphaFoldDB" id="A0AAU4K0A7"/>
<keyword evidence="1" id="KW-0805">Transcription regulation</keyword>
<dbReference type="PANTHER" id="PTHR30055">
    <property type="entry name" value="HTH-TYPE TRANSCRIPTIONAL REGULATOR RUTR"/>
    <property type="match status" value="1"/>
</dbReference>
<sequence length="206" mass="21865">MRRRDPRPAQSRAKLIDAAADLLREAGPSAVTVDAVVAAADVSRATFYRHFAGTAELVAAAFHVVIPPAPAPPESGSVREQLLALTLSQARLIAAVPATTTFLAWLSLGADLGAGFRAGGPDELVEQRTLRERVAEQYLRPFDEVLGSPEAVAQLGHVDRITAMALLVGPLAMGRLSTLTTFDYEAVARAAVDGFWAARVPRDAQT</sequence>
<evidence type="ECO:0000256" key="4">
    <source>
        <dbReference type="PROSITE-ProRule" id="PRU00335"/>
    </source>
</evidence>